<proteinExistence type="predicted"/>
<reference evidence="2" key="1">
    <citation type="submission" date="2016-10" db="EMBL/GenBank/DDBJ databases">
        <title>Sequence of Gallionella enrichment culture.</title>
        <authorList>
            <person name="Poehlein A."/>
            <person name="Muehling M."/>
            <person name="Daniel R."/>
        </authorList>
    </citation>
    <scope>NUCLEOTIDE SEQUENCE</scope>
</reference>
<dbReference type="EMBL" id="MLJW01000539">
    <property type="protein sequence ID" value="OIQ85505.1"/>
    <property type="molecule type" value="Genomic_DNA"/>
</dbReference>
<gene>
    <name evidence="2" type="ORF">GALL_326500</name>
</gene>
<keyword evidence="1" id="KW-0472">Membrane</keyword>
<comment type="caution">
    <text evidence="2">The sequence shown here is derived from an EMBL/GenBank/DDBJ whole genome shotgun (WGS) entry which is preliminary data.</text>
</comment>
<evidence type="ECO:0000256" key="1">
    <source>
        <dbReference type="SAM" id="Phobius"/>
    </source>
</evidence>
<name>A0A1J5QPH4_9ZZZZ</name>
<keyword evidence="1" id="KW-1133">Transmembrane helix</keyword>
<accession>A0A1J5QPH4</accession>
<protein>
    <submittedName>
        <fullName evidence="2">Uncharacterized protein</fullName>
    </submittedName>
</protein>
<keyword evidence="1" id="KW-0812">Transmembrane</keyword>
<dbReference type="AlphaFoldDB" id="A0A1J5QPH4"/>
<feature type="transmembrane region" description="Helical" evidence="1">
    <location>
        <begin position="16"/>
        <end position="41"/>
    </location>
</feature>
<sequence>MNRLLSTRGEDDRGSALVVVIGVAAVIATLSVTLVSMAVFAQATSSRTRAYVQAQASAEQAIDSTIETLQSSAYRGNESTFPCSLPYTTTTGSGTAVVTVALAYRASGDTTFVCPQTGAVTIAEAQLVATSTVDANSGDGKVSATRKVKQLLQVAPTGSTTSLFGYGIFSSGDLTTTNSFNVNGGGVHTNGAYSCNSSSQVIGPLTAVGSVGLTNNCIVQSVRAGGTFTCSSNPLVQGDVLAAGTGASSLTNTCRIGGTLNTAGDIKVTTTTPRVQGNMISAGGKITFGNTGPIVTGYGQASGNITTSDGGSLSTIFGSGYTKNLASAAPVAPAVETMPAINWTNLTPTGTNVVNFKQWVQSNAVTNGAPTWSAAYLGTTCTAAKANYSINGNLVGPATATVLDARGCDVTLQGNGSSDPIGLNLKDDLTIVADSFTSSNGINVTSSKVGSDAKLRIIVPLPAGAATCSGAGAGAININSGGATFANNVDTFLYANGKVTLSNDVTLSGSIYACSTKFSNALSITYKDLTPPGMVTPPSPLYSFTPSARYNVQVG</sequence>
<evidence type="ECO:0000313" key="2">
    <source>
        <dbReference type="EMBL" id="OIQ85505.1"/>
    </source>
</evidence>
<organism evidence="2">
    <name type="scientific">mine drainage metagenome</name>
    <dbReference type="NCBI Taxonomy" id="410659"/>
    <lineage>
        <taxon>unclassified sequences</taxon>
        <taxon>metagenomes</taxon>
        <taxon>ecological metagenomes</taxon>
    </lineage>
</organism>